<protein>
    <submittedName>
        <fullName evidence="3">Uncharacterized protein</fullName>
    </submittedName>
</protein>
<accession>A0AAX4HG69</accession>
<sequence>MQWISTLVNLFPKHWAKSLPAEDLSAESEINEGTDVGTCTGTPENINEDVSKEAFDLEEGFQSVQVNIHGALIVFKFMMIRIVWYACFDNAMRILNADDRSQFVESTQAFQLVVFNGFRLLVSLHEEIMRTIRCMALGLMHPTSYCAEMIMSYHSLRDEINSFASIEYPDNAWGAQASHLRNEVIRKFNEDTQLVIYYCGYMIPSFWEMAIARLKLHMELAWEKVGTLYCFVFTLLWVLLTIPTELVSSALEIATTSLSQNMAVSDLEPPFMYYRTVPWENWTSTQTLWMCLVSGLALLLLTTLILLFVKPAFFQRIKNSFSKTTRTAYARWKSIGKSLEGPWPKDISKEDFASVGAYRPSVVGIHLESVYKARLDEVEINTCWVTVPVEDVYSDDPPPMRRAPPGLQTQAHTTEP</sequence>
<keyword evidence="2" id="KW-0472">Membrane</keyword>
<reference evidence="3 4" key="1">
    <citation type="submission" date="2023-10" db="EMBL/GenBank/DDBJ databases">
        <title>Draft Genome Sequence of Candida saopaulonensis from a very Premature Infant with Sepsis.</title>
        <authorList>
            <person name="Ning Y."/>
            <person name="Dai R."/>
            <person name="Xiao M."/>
            <person name="Xu Y."/>
            <person name="Yan Q."/>
            <person name="Zhang L."/>
        </authorList>
    </citation>
    <scope>NUCLEOTIDE SEQUENCE [LARGE SCALE GENOMIC DNA]</scope>
    <source>
        <strain evidence="3 4">19XY460</strain>
    </source>
</reference>
<proteinExistence type="predicted"/>
<feature type="region of interest" description="Disordered" evidence="1">
    <location>
        <begin position="395"/>
        <end position="416"/>
    </location>
</feature>
<dbReference type="RefSeq" id="XP_062879876.1">
    <property type="nucleotide sequence ID" value="XM_063023806.1"/>
</dbReference>
<dbReference type="AlphaFoldDB" id="A0AAX4HG69"/>
<evidence type="ECO:0000256" key="2">
    <source>
        <dbReference type="SAM" id="Phobius"/>
    </source>
</evidence>
<keyword evidence="4" id="KW-1185">Reference proteome</keyword>
<name>A0AAX4HG69_9ASCO</name>
<gene>
    <name evidence="3" type="ORF">PUMCH_004887</name>
</gene>
<feature type="transmembrane region" description="Helical" evidence="2">
    <location>
        <begin position="287"/>
        <end position="309"/>
    </location>
</feature>
<feature type="transmembrane region" description="Helical" evidence="2">
    <location>
        <begin position="226"/>
        <end position="242"/>
    </location>
</feature>
<evidence type="ECO:0000256" key="1">
    <source>
        <dbReference type="SAM" id="MobiDB-lite"/>
    </source>
</evidence>
<evidence type="ECO:0000313" key="4">
    <source>
        <dbReference type="Proteomes" id="UP001338582"/>
    </source>
</evidence>
<keyword evidence="2" id="KW-1133">Transmembrane helix</keyword>
<evidence type="ECO:0000313" key="3">
    <source>
        <dbReference type="EMBL" id="WPK27498.1"/>
    </source>
</evidence>
<dbReference type="GeneID" id="88175947"/>
<organism evidence="3 4">
    <name type="scientific">Australozyma saopauloensis</name>
    <dbReference type="NCBI Taxonomy" id="291208"/>
    <lineage>
        <taxon>Eukaryota</taxon>
        <taxon>Fungi</taxon>
        <taxon>Dikarya</taxon>
        <taxon>Ascomycota</taxon>
        <taxon>Saccharomycotina</taxon>
        <taxon>Pichiomycetes</taxon>
        <taxon>Metschnikowiaceae</taxon>
        <taxon>Australozyma</taxon>
    </lineage>
</organism>
<keyword evidence="2" id="KW-0812">Transmembrane</keyword>
<feature type="compositionally biased region" description="Polar residues" evidence="1">
    <location>
        <begin position="407"/>
        <end position="416"/>
    </location>
</feature>
<dbReference type="KEGG" id="asau:88175947"/>
<dbReference type="Proteomes" id="UP001338582">
    <property type="component" value="Chromosome 6"/>
</dbReference>
<dbReference type="EMBL" id="CP138899">
    <property type="protein sequence ID" value="WPK27498.1"/>
    <property type="molecule type" value="Genomic_DNA"/>
</dbReference>